<name>A0ABR3YM83_9PEZI</name>
<evidence type="ECO:0000259" key="3">
    <source>
        <dbReference type="PROSITE" id="PS50048"/>
    </source>
</evidence>
<evidence type="ECO:0000313" key="5">
    <source>
        <dbReference type="Proteomes" id="UP001583186"/>
    </source>
</evidence>
<feature type="domain" description="Zn(2)-C6 fungal-type" evidence="3">
    <location>
        <begin position="31"/>
        <end position="63"/>
    </location>
</feature>
<dbReference type="SUPFAM" id="SSF57701">
    <property type="entry name" value="Zn2/Cys6 DNA-binding domain"/>
    <property type="match status" value="1"/>
</dbReference>
<feature type="compositionally biased region" description="Low complexity" evidence="2">
    <location>
        <begin position="1"/>
        <end position="15"/>
    </location>
</feature>
<dbReference type="PROSITE" id="PS50048">
    <property type="entry name" value="ZN2_CY6_FUNGAL_2"/>
    <property type="match status" value="1"/>
</dbReference>
<evidence type="ECO:0000256" key="2">
    <source>
        <dbReference type="SAM" id="MobiDB-lite"/>
    </source>
</evidence>
<dbReference type="InterPro" id="IPR036864">
    <property type="entry name" value="Zn2-C6_fun-type_DNA-bd_sf"/>
</dbReference>
<dbReference type="Proteomes" id="UP001583186">
    <property type="component" value="Unassembled WGS sequence"/>
</dbReference>
<dbReference type="Gene3D" id="4.10.240.10">
    <property type="entry name" value="Zn(2)-C6 fungal-type DNA-binding domain"/>
    <property type="match status" value="1"/>
</dbReference>
<evidence type="ECO:0000313" key="4">
    <source>
        <dbReference type="EMBL" id="KAL1889017.1"/>
    </source>
</evidence>
<comment type="caution">
    <text evidence="4">The sequence shown here is derived from an EMBL/GenBank/DDBJ whole genome shotgun (WGS) entry which is preliminary data.</text>
</comment>
<accession>A0ABR3YM83</accession>
<dbReference type="EMBL" id="JAWCUI010000081">
    <property type="protein sequence ID" value="KAL1889017.1"/>
    <property type="molecule type" value="Genomic_DNA"/>
</dbReference>
<proteinExistence type="predicted"/>
<evidence type="ECO:0000256" key="1">
    <source>
        <dbReference type="ARBA" id="ARBA00023242"/>
    </source>
</evidence>
<dbReference type="InterPro" id="IPR001138">
    <property type="entry name" value="Zn2Cys6_DnaBD"/>
</dbReference>
<keyword evidence="5" id="KW-1185">Reference proteome</keyword>
<dbReference type="CDD" id="cd00067">
    <property type="entry name" value="GAL4"/>
    <property type="match status" value="1"/>
</dbReference>
<organism evidence="4 5">
    <name type="scientific">Sporothrix stenoceras</name>
    <dbReference type="NCBI Taxonomy" id="5173"/>
    <lineage>
        <taxon>Eukaryota</taxon>
        <taxon>Fungi</taxon>
        <taxon>Dikarya</taxon>
        <taxon>Ascomycota</taxon>
        <taxon>Pezizomycotina</taxon>
        <taxon>Sordariomycetes</taxon>
        <taxon>Sordariomycetidae</taxon>
        <taxon>Ophiostomatales</taxon>
        <taxon>Ophiostomataceae</taxon>
        <taxon>Sporothrix</taxon>
    </lineage>
</organism>
<gene>
    <name evidence="4" type="ORF">Sste5346_009197</name>
</gene>
<reference evidence="4 5" key="1">
    <citation type="journal article" date="2024" name="IMA Fungus">
        <title>IMA Genome - F19 : A genome assembly and annotation guide to empower mycologists, including annotated draft genome sequences of Ceratocystis pirilliformis, Diaporthe australafricana, Fusarium ophioides, Paecilomyces lecythidis, and Sporothrix stenoceras.</title>
        <authorList>
            <person name="Aylward J."/>
            <person name="Wilson A.M."/>
            <person name="Visagie C.M."/>
            <person name="Spraker J."/>
            <person name="Barnes I."/>
            <person name="Buitendag C."/>
            <person name="Ceriani C."/>
            <person name="Del Mar Angel L."/>
            <person name="du Plessis D."/>
            <person name="Fuchs T."/>
            <person name="Gasser K."/>
            <person name="Kramer D."/>
            <person name="Li W."/>
            <person name="Munsamy K."/>
            <person name="Piso A."/>
            <person name="Price J.L."/>
            <person name="Sonnekus B."/>
            <person name="Thomas C."/>
            <person name="van der Nest A."/>
            <person name="van Dijk A."/>
            <person name="van Heerden A."/>
            <person name="van Vuuren N."/>
            <person name="Yilmaz N."/>
            <person name="Duong T.A."/>
            <person name="van der Merwe N.A."/>
            <person name="Wingfield M.J."/>
            <person name="Wingfield B.D."/>
        </authorList>
    </citation>
    <scope>NUCLEOTIDE SEQUENCE [LARGE SCALE GENOMIC DNA]</scope>
    <source>
        <strain evidence="4 5">CMW 5346</strain>
    </source>
</reference>
<sequence length="125" mass="12974">MSSAPQPTSAAPTPSGVASPQPTFRHGAHKSCDACKARKVKCPNVDYPAPCGNCVHLRYTRSYNAATNDSPLEDDALRYVDEPTPTCQAGKLSTTPPAAHFSTGAPVSAVAPTVPTLSGKDYCGL</sequence>
<feature type="region of interest" description="Disordered" evidence="2">
    <location>
        <begin position="1"/>
        <end position="28"/>
    </location>
</feature>
<keyword evidence="1" id="KW-0539">Nucleus</keyword>
<dbReference type="Pfam" id="PF00172">
    <property type="entry name" value="Zn_clus"/>
    <property type="match status" value="1"/>
</dbReference>
<protein>
    <recommendedName>
        <fullName evidence="3">Zn(2)-C6 fungal-type domain-containing protein</fullName>
    </recommendedName>
</protein>